<protein>
    <submittedName>
        <fullName evidence="1">7959_t:CDS:1</fullName>
    </submittedName>
</protein>
<keyword evidence="2" id="KW-1185">Reference proteome</keyword>
<dbReference type="Proteomes" id="UP000789860">
    <property type="component" value="Unassembled WGS sequence"/>
</dbReference>
<evidence type="ECO:0000313" key="2">
    <source>
        <dbReference type="Proteomes" id="UP000789860"/>
    </source>
</evidence>
<sequence length="218" mass="26254">MTEKTDIDLENIHPDYEFGKRNFMDKAKAGRLKLLKYLRNHNVLCVFLDGMIGSSIIGRYGKIHFIILIRHWSECSRSSGTFRFEKFMKSIDEIHPEFIKIYFCTLEENKNIHKDIEKYNKKYEKTMLYYFDTLENILENLKELNNGEEFNPIVKSYDIPFRKLKGGIIQKLKNIGFKTWRSFVFNIEFDIFKDYDIGYPGFEYYGIYDNYHFIIKDE</sequence>
<name>A0ACA9KLR5_9GLOM</name>
<reference evidence="1" key="1">
    <citation type="submission" date="2021-06" db="EMBL/GenBank/DDBJ databases">
        <authorList>
            <person name="Kallberg Y."/>
            <person name="Tangrot J."/>
            <person name="Rosling A."/>
        </authorList>
    </citation>
    <scope>NUCLEOTIDE SEQUENCE</scope>
    <source>
        <strain evidence="1">AU212A</strain>
    </source>
</reference>
<proteinExistence type="predicted"/>
<dbReference type="EMBL" id="CAJVPM010002018">
    <property type="protein sequence ID" value="CAG8478529.1"/>
    <property type="molecule type" value="Genomic_DNA"/>
</dbReference>
<comment type="caution">
    <text evidence="1">The sequence shown here is derived from an EMBL/GenBank/DDBJ whole genome shotgun (WGS) entry which is preliminary data.</text>
</comment>
<feature type="non-terminal residue" evidence="1">
    <location>
        <position position="218"/>
    </location>
</feature>
<accession>A0ACA9KLR5</accession>
<gene>
    <name evidence="1" type="ORF">SCALOS_LOCUS2332</name>
</gene>
<organism evidence="1 2">
    <name type="scientific">Scutellospora calospora</name>
    <dbReference type="NCBI Taxonomy" id="85575"/>
    <lineage>
        <taxon>Eukaryota</taxon>
        <taxon>Fungi</taxon>
        <taxon>Fungi incertae sedis</taxon>
        <taxon>Mucoromycota</taxon>
        <taxon>Glomeromycotina</taxon>
        <taxon>Glomeromycetes</taxon>
        <taxon>Diversisporales</taxon>
        <taxon>Gigasporaceae</taxon>
        <taxon>Scutellospora</taxon>
    </lineage>
</organism>
<evidence type="ECO:0000313" key="1">
    <source>
        <dbReference type="EMBL" id="CAG8478529.1"/>
    </source>
</evidence>